<comment type="caution">
    <text evidence="1">The sequence shown here is derived from an EMBL/GenBank/DDBJ whole genome shotgun (WGS) entry which is preliminary data.</text>
</comment>
<evidence type="ECO:0000313" key="1">
    <source>
        <dbReference type="EMBL" id="KAJ2985669.1"/>
    </source>
</evidence>
<protein>
    <submittedName>
        <fullName evidence="1">Uncharacterized protein</fullName>
    </submittedName>
</protein>
<dbReference type="EMBL" id="JANSHE010003539">
    <property type="protein sequence ID" value="KAJ2985669.1"/>
    <property type="molecule type" value="Genomic_DNA"/>
</dbReference>
<evidence type="ECO:0000313" key="2">
    <source>
        <dbReference type="Proteomes" id="UP001144978"/>
    </source>
</evidence>
<accession>A0ACC1P3Y7</accession>
<keyword evidence="2" id="KW-1185">Reference proteome</keyword>
<proteinExistence type="predicted"/>
<dbReference type="Proteomes" id="UP001144978">
    <property type="component" value="Unassembled WGS sequence"/>
</dbReference>
<sequence>MAAVLIHSAYSPGPGRGILLNPSPAASPAHHTTTLPALVPSNSSLSSSASSSAPGEDYFSSKSSSGSPSPGPSVGSPAARNSMHLHPHSKPRSGSNPSTVRRIRFAPLPEPRRDLEPADVPLPPTFGDDDADSSYGYEQQAPLSLSSALAAATLSLAATGDSDLCRRTRSLPNSVTNSPCAVKKALPGDSLLLDPAAQPSSDVNDADAQPTTAPSELGQEWDVLHPSSSPALPSLSLPLTTPDSPRKSSKWTKMLKPLLGMSNSSSNTKSSLTRSMSAEEIAAMNGGDTQQRGRGLRLGLTGSRNSSRSRDASLSRERDGEVEGVVRRLVDDDLLVPARARGSDQDGGRQKEDARTYFASENLLRSTWSSGAVIRSISWPISVWNVVCADKGYQIPLLAMMCRSTHVVEELEEVDVVGFCAEVLLEKVVDGALEHEGVVDGDVVHALDLVPAGLAAAGGGLVHHVVGDEEEGLDAAAAGLMGWSPSDATGGSDGEVCSRWLFLSLLLMPGAASRFVGSKNRFEASSGGGARGWCEWGMGGTGGGTSAAVGERRPSASSELARRASSGKSKPLKWRDCSWSLDAAAAG</sequence>
<name>A0ACC1P3Y7_9APHY</name>
<gene>
    <name evidence="1" type="ORF">NUW54_g10072</name>
</gene>
<organism evidence="1 2">
    <name type="scientific">Trametes sanguinea</name>
    <dbReference type="NCBI Taxonomy" id="158606"/>
    <lineage>
        <taxon>Eukaryota</taxon>
        <taxon>Fungi</taxon>
        <taxon>Dikarya</taxon>
        <taxon>Basidiomycota</taxon>
        <taxon>Agaricomycotina</taxon>
        <taxon>Agaricomycetes</taxon>
        <taxon>Polyporales</taxon>
        <taxon>Polyporaceae</taxon>
        <taxon>Trametes</taxon>
    </lineage>
</organism>
<reference evidence="1" key="1">
    <citation type="submission" date="2022-08" db="EMBL/GenBank/DDBJ databases">
        <title>Genome Sequence of Pycnoporus sanguineus.</title>
        <authorList>
            <person name="Buettner E."/>
        </authorList>
    </citation>
    <scope>NUCLEOTIDE SEQUENCE</scope>
    <source>
        <strain evidence="1">CG-C14</strain>
    </source>
</reference>